<evidence type="ECO:0000256" key="2">
    <source>
        <dbReference type="ARBA" id="ARBA00023316"/>
    </source>
</evidence>
<dbReference type="GO" id="GO:0071555">
    <property type="term" value="P:cell wall organization"/>
    <property type="evidence" value="ECO:0007669"/>
    <property type="project" value="UniProtKB-KW"/>
</dbReference>
<dbReference type="Pfam" id="PF08239">
    <property type="entry name" value="SH3_3"/>
    <property type="match status" value="3"/>
</dbReference>
<keyword evidence="3" id="KW-0812">Transmembrane</keyword>
<organism evidence="5 6">
    <name type="scientific">Vagococcus salmoninarum</name>
    <dbReference type="NCBI Taxonomy" id="2739"/>
    <lineage>
        <taxon>Bacteria</taxon>
        <taxon>Bacillati</taxon>
        <taxon>Bacillota</taxon>
        <taxon>Bacilli</taxon>
        <taxon>Lactobacillales</taxon>
        <taxon>Enterococcaceae</taxon>
        <taxon>Vagococcus</taxon>
    </lineage>
</organism>
<keyword evidence="6" id="KW-1185">Reference proteome</keyword>
<keyword evidence="3" id="KW-1133">Transmembrane helix</keyword>
<feature type="domain" description="SH3b" evidence="4">
    <location>
        <begin position="34"/>
        <end position="96"/>
    </location>
</feature>
<proteinExistence type="predicted"/>
<evidence type="ECO:0000256" key="1">
    <source>
        <dbReference type="ARBA" id="ARBA00022801"/>
    </source>
</evidence>
<dbReference type="GO" id="GO:0030288">
    <property type="term" value="C:outer membrane-bounded periplasmic space"/>
    <property type="evidence" value="ECO:0007669"/>
    <property type="project" value="TreeGrafter"/>
</dbReference>
<name>A0A429ZBH7_9ENTE</name>
<dbReference type="SMART" id="SM00287">
    <property type="entry name" value="SH3b"/>
    <property type="match status" value="3"/>
</dbReference>
<evidence type="ECO:0000259" key="4">
    <source>
        <dbReference type="PROSITE" id="PS51781"/>
    </source>
</evidence>
<protein>
    <recommendedName>
        <fullName evidence="4">SH3b domain-containing protein</fullName>
    </recommendedName>
</protein>
<dbReference type="PROSITE" id="PS51781">
    <property type="entry name" value="SH3B"/>
    <property type="match status" value="3"/>
</dbReference>
<keyword evidence="3" id="KW-0472">Membrane</keyword>
<dbReference type="Gene3D" id="2.30.30.40">
    <property type="entry name" value="SH3 Domains"/>
    <property type="match status" value="3"/>
</dbReference>
<evidence type="ECO:0000313" key="5">
    <source>
        <dbReference type="EMBL" id="RST91034.1"/>
    </source>
</evidence>
<dbReference type="PANTHER" id="PTHR30404">
    <property type="entry name" value="N-ACETYLMURAMOYL-L-ALANINE AMIDASE"/>
    <property type="match status" value="1"/>
</dbReference>
<dbReference type="RefSeq" id="WP_126782544.1">
    <property type="nucleotide sequence ID" value="NZ_NGJU01000035.1"/>
</dbReference>
<dbReference type="AlphaFoldDB" id="A0A429ZBH7"/>
<feature type="transmembrane region" description="Helical" evidence="3">
    <location>
        <begin position="12"/>
        <end position="32"/>
    </location>
</feature>
<dbReference type="PANTHER" id="PTHR30404:SF7">
    <property type="entry name" value="CELL WALL AMIDASE LYTH-RELATED"/>
    <property type="match status" value="1"/>
</dbReference>
<gene>
    <name evidence="5" type="ORF">CBF35_14885</name>
</gene>
<dbReference type="OrthoDB" id="9806267at2"/>
<dbReference type="Gene3D" id="3.40.630.40">
    <property type="entry name" value="Zn-dependent exopeptidases"/>
    <property type="match status" value="1"/>
</dbReference>
<dbReference type="InterPro" id="IPR002508">
    <property type="entry name" value="MurNAc-LAA_cat"/>
</dbReference>
<dbReference type="InterPro" id="IPR003646">
    <property type="entry name" value="SH3-like_bac-type"/>
</dbReference>
<keyword evidence="1" id="KW-0378">Hydrolase</keyword>
<dbReference type="SUPFAM" id="SSF53187">
    <property type="entry name" value="Zn-dependent exopeptidases"/>
    <property type="match status" value="1"/>
</dbReference>
<feature type="domain" description="SH3b" evidence="4">
    <location>
        <begin position="103"/>
        <end position="165"/>
    </location>
</feature>
<dbReference type="Pfam" id="PF01520">
    <property type="entry name" value="Amidase_3"/>
    <property type="match status" value="1"/>
</dbReference>
<dbReference type="EMBL" id="NGJU01000035">
    <property type="protein sequence ID" value="RST91034.1"/>
    <property type="molecule type" value="Genomic_DNA"/>
</dbReference>
<evidence type="ECO:0000313" key="6">
    <source>
        <dbReference type="Proteomes" id="UP000287239"/>
    </source>
</evidence>
<dbReference type="SMART" id="SM00646">
    <property type="entry name" value="Ami_3"/>
    <property type="match status" value="1"/>
</dbReference>
<keyword evidence="2" id="KW-0961">Cell wall biogenesis/degradation</keyword>
<dbReference type="InterPro" id="IPR050695">
    <property type="entry name" value="N-acetylmuramoyl_amidase_3"/>
</dbReference>
<dbReference type="CDD" id="cd00174">
    <property type="entry name" value="SH3"/>
    <property type="match status" value="1"/>
</dbReference>
<dbReference type="CDD" id="cd02696">
    <property type="entry name" value="MurNAc-LAA"/>
    <property type="match status" value="1"/>
</dbReference>
<dbReference type="InterPro" id="IPR017293">
    <property type="entry name" value="N-acetylmuramoyl-L-ala_amidase"/>
</dbReference>
<dbReference type="GO" id="GO:0009253">
    <property type="term" value="P:peptidoglycan catabolic process"/>
    <property type="evidence" value="ECO:0007669"/>
    <property type="project" value="InterPro"/>
</dbReference>
<accession>A0A429ZBH7</accession>
<reference evidence="5 6" key="1">
    <citation type="submission" date="2017-05" db="EMBL/GenBank/DDBJ databases">
        <title>Vagococcus spp. assemblies.</title>
        <authorList>
            <person name="Gulvik C.A."/>
        </authorList>
    </citation>
    <scope>NUCLEOTIDE SEQUENCE [LARGE SCALE GENOMIC DNA]</scope>
    <source>
        <strain evidence="5 6">NCFB 2777</strain>
    </source>
</reference>
<dbReference type="GO" id="GO:0008745">
    <property type="term" value="F:N-acetylmuramoyl-L-alanine amidase activity"/>
    <property type="evidence" value="ECO:0007669"/>
    <property type="project" value="InterPro"/>
</dbReference>
<dbReference type="Proteomes" id="UP000287239">
    <property type="component" value="Unassembled WGS sequence"/>
</dbReference>
<comment type="caution">
    <text evidence="5">The sequence shown here is derived from an EMBL/GenBank/DDBJ whole genome shotgun (WGS) entry which is preliminary data.</text>
</comment>
<dbReference type="GeneID" id="98569631"/>
<dbReference type="PIRSF" id="PIRSF037846">
    <property type="entry name" value="Autolysin_YrvJ_prd"/>
    <property type="match status" value="1"/>
</dbReference>
<evidence type="ECO:0000256" key="3">
    <source>
        <dbReference type="SAM" id="Phobius"/>
    </source>
</evidence>
<sequence>MKNRTITRQWKKLLLINLGIVLVVFFAFLSLGKHETVSVTAMAMNVRTGPGVDNDISAQVKRGDELVVLKKENKWLQVRLKNRQKGWVASWLIGKDDTSPATNIAAKVNTQDTKLREEPNTEGEEITTLKKNKKVMVTSEQGGWSKVTVGQQEGWIHSSLLTLVDESKEKQQDSKNDQLFARQDDTKIRQEPRIDGEQIATINYGESVTFKKSQGDWYQVETTDGITGYVANWVVNFEELDKDNQKKITSIAEATIVLDPGHGGTDVGAISNDGTIYEKVVTLATAHYVQEELEKLGANVILTRDDDSFVELSDIALRSNREKADAFISFHYDSTEISNQASGFTTYYYNKDHLDLATVVNNHLEKELPLPNRGVDVGDYLILRDNQRPALLLELGFMNNDSDAHTFKTKKFQRSVAKAVKNALVEYFED</sequence>
<feature type="domain" description="SH3b" evidence="4">
    <location>
        <begin position="172"/>
        <end position="238"/>
    </location>
</feature>